<dbReference type="PROSITE" id="PS51272">
    <property type="entry name" value="SLH"/>
    <property type="match status" value="3"/>
</dbReference>
<gene>
    <name evidence="4" type="ORF">ACFOU2_08810</name>
</gene>
<evidence type="ECO:0000313" key="4">
    <source>
        <dbReference type="EMBL" id="MFC3883604.1"/>
    </source>
</evidence>
<feature type="chain" id="PRO_5046949343" evidence="2">
    <location>
        <begin position="28"/>
        <end position="368"/>
    </location>
</feature>
<dbReference type="PANTHER" id="PTHR43308">
    <property type="entry name" value="OUTER MEMBRANE PROTEIN ALPHA-RELATED"/>
    <property type="match status" value="1"/>
</dbReference>
<dbReference type="InterPro" id="IPR001119">
    <property type="entry name" value="SLH_dom"/>
</dbReference>
<dbReference type="EMBL" id="JBHRZT010000032">
    <property type="protein sequence ID" value="MFC3883604.1"/>
    <property type="molecule type" value="Genomic_DNA"/>
</dbReference>
<feature type="domain" description="SLH" evidence="3">
    <location>
        <begin position="145"/>
        <end position="208"/>
    </location>
</feature>
<evidence type="ECO:0000313" key="5">
    <source>
        <dbReference type="Proteomes" id="UP001595752"/>
    </source>
</evidence>
<organism evidence="4 5">
    <name type="scientific">Bacillus songklensis</name>
    <dbReference type="NCBI Taxonomy" id="1069116"/>
    <lineage>
        <taxon>Bacteria</taxon>
        <taxon>Bacillati</taxon>
        <taxon>Bacillota</taxon>
        <taxon>Bacilli</taxon>
        <taxon>Bacillales</taxon>
        <taxon>Bacillaceae</taxon>
        <taxon>Bacillus</taxon>
    </lineage>
</organism>
<sequence length="368" mass="41289">MKKISLVVLSFILLLSLIIPTFNHVQAAVSFKDVPSHHWAKKEIDYLVDNGIITGYKDGTFKPNNNVTNAQVALMLVRALKLNTNGRPNPNLTDVPSTYHAYKEIAAVIEEGIFPKEKKFNPNSPITREAMARVLAKAFKLQGNSGIYFTDVPTSYWAYQYIVKIALNNITTGYSDSTFKPKNTVTRAQFSAFIARSLNEAFKPCPENRSITSGLKLNPAKTYVYNSFDAWGSTKKATWSYSGTDNGQDIWNAVYESEQGQFSQKYSYIENKEGMTVGFYNADSGLHIPYPLTLNKKWSVNREGMTMNYAATSLTKTITTPAGTFHNVIEIKNDDGYYYYYVQGAGHILTVDATKKPAKKILELVKLH</sequence>
<dbReference type="Pfam" id="PF00395">
    <property type="entry name" value="SLH"/>
    <property type="match status" value="3"/>
</dbReference>
<evidence type="ECO:0000256" key="1">
    <source>
        <dbReference type="ARBA" id="ARBA00022729"/>
    </source>
</evidence>
<keyword evidence="1 2" id="KW-0732">Signal</keyword>
<evidence type="ECO:0000256" key="2">
    <source>
        <dbReference type="SAM" id="SignalP"/>
    </source>
</evidence>
<evidence type="ECO:0000259" key="3">
    <source>
        <dbReference type="PROSITE" id="PS51272"/>
    </source>
</evidence>
<protein>
    <submittedName>
        <fullName evidence="4">S-layer homology domain-containing protein</fullName>
    </submittedName>
</protein>
<feature type="signal peptide" evidence="2">
    <location>
        <begin position="1"/>
        <end position="27"/>
    </location>
</feature>
<proteinExistence type="predicted"/>
<feature type="domain" description="SLH" evidence="3">
    <location>
        <begin position="91"/>
        <end position="144"/>
    </location>
</feature>
<comment type="caution">
    <text evidence="4">The sequence shown here is derived from an EMBL/GenBank/DDBJ whole genome shotgun (WGS) entry which is preliminary data.</text>
</comment>
<name>A0ABV8B381_9BACI</name>
<feature type="domain" description="SLH" evidence="3">
    <location>
        <begin position="27"/>
        <end position="90"/>
    </location>
</feature>
<dbReference type="PANTHER" id="PTHR43308:SF5">
    <property type="entry name" value="S-LAYER PROTEIN _ PEPTIDOGLYCAN ENDO-BETA-N-ACETYLGLUCOSAMINIDASE"/>
    <property type="match status" value="1"/>
</dbReference>
<keyword evidence="5" id="KW-1185">Reference proteome</keyword>
<dbReference type="Proteomes" id="UP001595752">
    <property type="component" value="Unassembled WGS sequence"/>
</dbReference>
<dbReference type="InterPro" id="IPR051465">
    <property type="entry name" value="Cell_Envelope_Struct_Comp"/>
</dbReference>
<accession>A0ABV8B381</accession>
<reference evidence="5" key="1">
    <citation type="journal article" date="2019" name="Int. J. Syst. Evol. Microbiol.">
        <title>The Global Catalogue of Microorganisms (GCM) 10K type strain sequencing project: providing services to taxonomists for standard genome sequencing and annotation.</title>
        <authorList>
            <consortium name="The Broad Institute Genomics Platform"/>
            <consortium name="The Broad Institute Genome Sequencing Center for Infectious Disease"/>
            <person name="Wu L."/>
            <person name="Ma J."/>
        </authorList>
    </citation>
    <scope>NUCLEOTIDE SEQUENCE [LARGE SCALE GENOMIC DNA]</scope>
    <source>
        <strain evidence="5">CCUG 61889</strain>
    </source>
</reference>
<dbReference type="RefSeq" id="WP_377914231.1">
    <property type="nucleotide sequence ID" value="NZ_JBHRZT010000032.1"/>
</dbReference>